<evidence type="ECO:0000313" key="13">
    <source>
        <dbReference type="EMBL" id="RAJ02502.1"/>
    </source>
</evidence>
<dbReference type="EC" id="2.3.3.13" evidence="3 11"/>
<comment type="cofactor">
    <cofactor evidence="11">
        <name>Mn(2+)</name>
        <dbReference type="ChEBI" id="CHEBI:29035"/>
    </cofactor>
</comment>
<dbReference type="InterPro" id="IPR013709">
    <property type="entry name" value="2-isopropylmalate_synth_dimer"/>
</dbReference>
<dbReference type="GO" id="GO:0003985">
    <property type="term" value="F:acetyl-CoA C-acetyltransferase activity"/>
    <property type="evidence" value="ECO:0007669"/>
    <property type="project" value="UniProtKB-UniRule"/>
</dbReference>
<evidence type="ECO:0000256" key="4">
    <source>
        <dbReference type="ARBA" id="ARBA00018198"/>
    </source>
</evidence>
<dbReference type="RefSeq" id="WP_111598935.1">
    <property type="nucleotide sequence ID" value="NZ_QLLL01000006.1"/>
</dbReference>
<dbReference type="InterPro" id="IPR002034">
    <property type="entry name" value="AIPM/Hcit_synth_CS"/>
</dbReference>
<comment type="subunit">
    <text evidence="11">Homodimer.</text>
</comment>
<dbReference type="NCBIfam" id="NF002086">
    <property type="entry name" value="PRK00915.1-3"/>
    <property type="match status" value="1"/>
</dbReference>
<evidence type="ECO:0000313" key="14">
    <source>
        <dbReference type="Proteomes" id="UP000249547"/>
    </source>
</evidence>
<comment type="similarity">
    <text evidence="2 11">Belongs to the alpha-IPM synthase/homocitrate synthase family. LeuA type 1 subfamily.</text>
</comment>
<dbReference type="GO" id="GO:0030145">
    <property type="term" value="F:manganese ion binding"/>
    <property type="evidence" value="ECO:0007669"/>
    <property type="project" value="UniProtKB-UniRule"/>
</dbReference>
<feature type="binding site" evidence="11">
    <location>
        <position position="15"/>
    </location>
    <ligand>
        <name>Mn(2+)</name>
        <dbReference type="ChEBI" id="CHEBI:29035"/>
    </ligand>
</feature>
<dbReference type="OrthoDB" id="9804858at2"/>
<evidence type="ECO:0000256" key="7">
    <source>
        <dbReference type="ARBA" id="ARBA00022679"/>
    </source>
</evidence>
<protein>
    <recommendedName>
        <fullName evidence="4 11">2-isopropylmalate synthase</fullName>
        <ecNumber evidence="3 11">2.3.3.13</ecNumber>
    </recommendedName>
    <alternativeName>
        <fullName evidence="11">Alpha-IPM synthase</fullName>
    </alternativeName>
    <alternativeName>
        <fullName evidence="11">Alpha-isopropylmalate synthase</fullName>
    </alternativeName>
</protein>
<evidence type="ECO:0000256" key="1">
    <source>
        <dbReference type="ARBA" id="ARBA00004689"/>
    </source>
</evidence>
<evidence type="ECO:0000256" key="11">
    <source>
        <dbReference type="HAMAP-Rule" id="MF_01025"/>
    </source>
</evidence>
<dbReference type="InterPro" id="IPR005671">
    <property type="entry name" value="LeuA_bact_synth"/>
</dbReference>
<evidence type="ECO:0000256" key="2">
    <source>
        <dbReference type="ARBA" id="ARBA00009396"/>
    </source>
</evidence>
<dbReference type="PROSITE" id="PS00816">
    <property type="entry name" value="AIPM_HOMOCIT_SYNTH_2"/>
    <property type="match status" value="1"/>
</dbReference>
<evidence type="ECO:0000259" key="12">
    <source>
        <dbReference type="PROSITE" id="PS50991"/>
    </source>
</evidence>
<accession>A0A327QFU6</accession>
<dbReference type="NCBIfam" id="TIGR00973">
    <property type="entry name" value="leuA_bact"/>
    <property type="match status" value="1"/>
</dbReference>
<proteinExistence type="inferred from homology"/>
<dbReference type="PROSITE" id="PS50991">
    <property type="entry name" value="PYR_CT"/>
    <property type="match status" value="1"/>
</dbReference>
<name>A0A327QFU6_9BACT</name>
<feature type="binding site" evidence="11">
    <location>
        <position position="203"/>
    </location>
    <ligand>
        <name>Mn(2+)</name>
        <dbReference type="ChEBI" id="CHEBI:29035"/>
    </ligand>
</feature>
<dbReference type="SUPFAM" id="SSF51569">
    <property type="entry name" value="Aldolase"/>
    <property type="match status" value="1"/>
</dbReference>
<dbReference type="InterPro" id="IPR050073">
    <property type="entry name" value="2-IPM_HCS-like"/>
</dbReference>
<dbReference type="UniPathway" id="UPA00048">
    <property type="reaction ID" value="UER00070"/>
</dbReference>
<evidence type="ECO:0000256" key="5">
    <source>
        <dbReference type="ARBA" id="ARBA00022430"/>
    </source>
</evidence>
<dbReference type="Pfam" id="PF00682">
    <property type="entry name" value="HMGL-like"/>
    <property type="match status" value="1"/>
</dbReference>
<dbReference type="InterPro" id="IPR036230">
    <property type="entry name" value="LeuA_allosteric_dom_sf"/>
</dbReference>
<evidence type="ECO:0000256" key="3">
    <source>
        <dbReference type="ARBA" id="ARBA00012973"/>
    </source>
</evidence>
<keyword evidence="5 11" id="KW-0432">Leucine biosynthesis</keyword>
<dbReference type="Gene3D" id="3.30.160.270">
    <property type="match status" value="1"/>
</dbReference>
<evidence type="ECO:0000256" key="10">
    <source>
        <dbReference type="ARBA" id="ARBA00023304"/>
    </source>
</evidence>
<feature type="binding site" evidence="11">
    <location>
        <position position="239"/>
    </location>
    <ligand>
        <name>Mn(2+)</name>
        <dbReference type="ChEBI" id="CHEBI:29035"/>
    </ligand>
</feature>
<dbReference type="SUPFAM" id="SSF110921">
    <property type="entry name" value="2-isopropylmalate synthase LeuA, allosteric (dimerisation) domain"/>
    <property type="match status" value="1"/>
</dbReference>
<dbReference type="FunFam" id="1.10.238.260:FF:000001">
    <property type="entry name" value="2-isopropylmalate synthase"/>
    <property type="match status" value="1"/>
</dbReference>
<dbReference type="PANTHER" id="PTHR10277">
    <property type="entry name" value="HOMOCITRATE SYNTHASE-RELATED"/>
    <property type="match status" value="1"/>
</dbReference>
<evidence type="ECO:0000256" key="6">
    <source>
        <dbReference type="ARBA" id="ARBA00022605"/>
    </source>
</evidence>
<dbReference type="Gene3D" id="1.10.238.260">
    <property type="match status" value="1"/>
</dbReference>
<evidence type="ECO:0000256" key="9">
    <source>
        <dbReference type="ARBA" id="ARBA00023211"/>
    </source>
</evidence>
<keyword evidence="6 11" id="KW-0028">Amino-acid biosynthesis</keyword>
<keyword evidence="14" id="KW-1185">Reference proteome</keyword>
<dbReference type="AlphaFoldDB" id="A0A327QFU6"/>
<keyword evidence="11" id="KW-0963">Cytoplasm</keyword>
<dbReference type="InterPro" id="IPR013785">
    <property type="entry name" value="Aldolase_TIM"/>
</dbReference>
<comment type="function">
    <text evidence="11">Catalyzes the condensation of the acetyl group of acetyl-CoA with 3-methyl-2-oxobutanoate (2-ketoisovalerate) to form 3-carboxy-3-hydroxy-4-methylpentanoate (2-isopropylmalate).</text>
</comment>
<keyword evidence="8 11" id="KW-0479">Metal-binding</keyword>
<comment type="caution">
    <text evidence="13">The sequence shown here is derived from an EMBL/GenBank/DDBJ whole genome shotgun (WGS) entry which is preliminary data.</text>
</comment>
<dbReference type="PANTHER" id="PTHR10277:SF9">
    <property type="entry name" value="2-ISOPROPYLMALATE SYNTHASE 1, CHLOROPLASTIC-RELATED"/>
    <property type="match status" value="1"/>
</dbReference>
<dbReference type="Proteomes" id="UP000249547">
    <property type="component" value="Unassembled WGS sequence"/>
</dbReference>
<dbReference type="InterPro" id="IPR000891">
    <property type="entry name" value="PYR_CT"/>
</dbReference>
<evidence type="ECO:0000256" key="8">
    <source>
        <dbReference type="ARBA" id="ARBA00022723"/>
    </source>
</evidence>
<dbReference type="Pfam" id="PF08502">
    <property type="entry name" value="LeuA_dimer"/>
    <property type="match status" value="1"/>
</dbReference>
<dbReference type="SMART" id="SM00917">
    <property type="entry name" value="LeuA_dimer"/>
    <property type="match status" value="1"/>
</dbReference>
<comment type="catalytic activity">
    <reaction evidence="11">
        <text>3-methyl-2-oxobutanoate + acetyl-CoA + H2O = (2S)-2-isopropylmalate + CoA + H(+)</text>
        <dbReference type="Rhea" id="RHEA:21524"/>
        <dbReference type="ChEBI" id="CHEBI:1178"/>
        <dbReference type="ChEBI" id="CHEBI:11851"/>
        <dbReference type="ChEBI" id="CHEBI:15377"/>
        <dbReference type="ChEBI" id="CHEBI:15378"/>
        <dbReference type="ChEBI" id="CHEBI:57287"/>
        <dbReference type="ChEBI" id="CHEBI:57288"/>
        <dbReference type="EC" id="2.3.3.13"/>
    </reaction>
</comment>
<keyword evidence="9 11" id="KW-0464">Manganese</keyword>
<keyword evidence="10 11" id="KW-0100">Branched-chain amino acid biosynthesis</keyword>
<reference evidence="13 14" key="1">
    <citation type="submission" date="2018-06" db="EMBL/GenBank/DDBJ databases">
        <title>Genomic Encyclopedia of Archaeal and Bacterial Type Strains, Phase II (KMG-II): from individual species to whole genera.</title>
        <authorList>
            <person name="Goeker M."/>
        </authorList>
    </citation>
    <scope>NUCLEOTIDE SEQUENCE [LARGE SCALE GENOMIC DNA]</scope>
    <source>
        <strain evidence="13 14">DSM 23857</strain>
    </source>
</reference>
<dbReference type="GO" id="GO:0003852">
    <property type="term" value="F:2-isopropylmalate synthase activity"/>
    <property type="evidence" value="ECO:0007669"/>
    <property type="project" value="UniProtKB-UniRule"/>
</dbReference>
<dbReference type="Pfam" id="PF22617">
    <property type="entry name" value="HCS_D2"/>
    <property type="match status" value="1"/>
</dbReference>
<dbReference type="HAMAP" id="MF_01025">
    <property type="entry name" value="LeuA_type1"/>
    <property type="match status" value="1"/>
</dbReference>
<dbReference type="GO" id="GO:0009098">
    <property type="term" value="P:L-leucine biosynthetic process"/>
    <property type="evidence" value="ECO:0007669"/>
    <property type="project" value="UniProtKB-UniRule"/>
</dbReference>
<gene>
    <name evidence="11" type="primary">leuA</name>
    <name evidence="13" type="ORF">LX64_03521</name>
</gene>
<dbReference type="GO" id="GO:0005737">
    <property type="term" value="C:cytoplasm"/>
    <property type="evidence" value="ECO:0007669"/>
    <property type="project" value="UniProtKB-UniRule"/>
</dbReference>
<comment type="pathway">
    <text evidence="1 11">Amino-acid biosynthesis; L-leucine biosynthesis; L-leucine from 3-methyl-2-oxobutanoate: step 1/4.</text>
</comment>
<dbReference type="PROSITE" id="PS00815">
    <property type="entry name" value="AIPM_HOMOCIT_SYNTH_1"/>
    <property type="match status" value="1"/>
</dbReference>
<dbReference type="EMBL" id="QLLL01000006">
    <property type="protein sequence ID" value="RAJ02502.1"/>
    <property type="molecule type" value="Genomic_DNA"/>
</dbReference>
<dbReference type="Gene3D" id="3.20.20.70">
    <property type="entry name" value="Aldolase class I"/>
    <property type="match status" value="1"/>
</dbReference>
<sequence length="501" mass="54832">MDKNRVYIFDTTLRDGEQVPGCQLTTVEKIIIAKELEELGVDIIEAGFPISSPGDFQSVVEISKAVTEPVICALTRANNADIDAAAEALRFAKRGRIHTGIGASDMHIKYKFNSTREAILERAVAAVKYARKFTDDVEFYAEDAGRADVVYLAQMIEAVIAAGATTVNIPDTNGYCLPGTYGEKIKFLVDNVKNIDKAIISVHCHNDLGLATANSIAGVINGARQVECTINGIGERAGNTSLEEVAMILKTHHGLGYNTNINSKRISNISSLVSSMMRMPVQPNKAIVGRNAFAHSSGIHQDGVLKHRENYEIIDPEEVGIESNSIILTARSGRHALKHHLERLGYKIDKINLDEVYQRFLVMADKTKEINDHDLQVLMGDGDSHNYDDQAIKVSLLQVVCGDPLRPMATVKLRINGEEKEASATGNGPVNATINAIHEIIKDDIELDEFSIQSMHGGSDDVSKVNMHVRCQGKSYYGFGYSTDIVNASVNAYVDALNKIY</sequence>
<organism evidence="13 14">
    <name type="scientific">Chitinophaga skermanii</name>
    <dbReference type="NCBI Taxonomy" id="331697"/>
    <lineage>
        <taxon>Bacteria</taxon>
        <taxon>Pseudomonadati</taxon>
        <taxon>Bacteroidota</taxon>
        <taxon>Chitinophagia</taxon>
        <taxon>Chitinophagales</taxon>
        <taxon>Chitinophagaceae</taxon>
        <taxon>Chitinophaga</taxon>
    </lineage>
</organism>
<keyword evidence="7 11" id="KW-0808">Transferase</keyword>
<dbReference type="InterPro" id="IPR054691">
    <property type="entry name" value="LeuA/HCS_post-cat"/>
</dbReference>
<feature type="binding site" evidence="11">
    <location>
        <position position="205"/>
    </location>
    <ligand>
        <name>Mn(2+)</name>
        <dbReference type="ChEBI" id="CHEBI:29035"/>
    </ligand>
</feature>
<feature type="region of interest" description="Regulatory domain" evidence="11">
    <location>
        <begin position="393"/>
        <end position="501"/>
    </location>
</feature>
<feature type="domain" description="Pyruvate carboxyltransferase" evidence="12">
    <location>
        <begin position="6"/>
        <end position="267"/>
    </location>
</feature>
<dbReference type="FunFam" id="3.20.20.70:FF:000010">
    <property type="entry name" value="2-isopropylmalate synthase"/>
    <property type="match status" value="1"/>
</dbReference>
<dbReference type="CDD" id="cd07940">
    <property type="entry name" value="DRE_TIM_IPMS"/>
    <property type="match status" value="1"/>
</dbReference>